<comment type="caution">
    <text evidence="2">The sequence shown here is derived from an EMBL/GenBank/DDBJ whole genome shotgun (WGS) entry which is preliminary data.</text>
</comment>
<proteinExistence type="predicted"/>
<dbReference type="EMBL" id="JALJRB010000007">
    <property type="protein sequence ID" value="MCJ8500629.1"/>
    <property type="molecule type" value="Genomic_DNA"/>
</dbReference>
<dbReference type="RefSeq" id="WP_246905565.1">
    <property type="nucleotide sequence ID" value="NZ_JALJRB010000007.1"/>
</dbReference>
<gene>
    <name evidence="2" type="ORF">MRX98_08605</name>
</gene>
<keyword evidence="3" id="KW-1185">Reference proteome</keyword>
<keyword evidence="1" id="KW-0732">Signal</keyword>
<sequence>MARFARLICGLAIFPIFCWASPAHALEVIEQDRFYVYAAPAQKHIAAALLKACGPMAAFLETKGLPVRRPLHIILDDTLDRPQPRVHMIPHREIRIPIRAPGVLEDGFQEADPWRYFLFLGLSAQGIYSERSGLPAAAHRLMGEIISPTIILPEWCIDGIGALLYEEFKQGSALHALDAMKARIGPIPALDRVSNHPDIWPGRFSYRIHGRPFVQWLSSRYGWERLHTFIRLHGRGIVPLEIDTKARTAFGRSWARLWDAYRATHPPAVAEGAALPMIGYWNAPFVYWNDMGVYPGLRRNAHRGRYGHVNPEGWLHISQFDADGVSRLQAQRGDRVRRAPRPHIWDPGPGDVAVTREGHRPLLMIGTPIETGERWLPGSASERPVTLIPPPEGMLQLSGPVRGPDGTVAVAGNMHGQWDIWCYDGRWHNLTDRPAIDLDPWFENGRLFFSSNVRGRFQIHDAGDRPVTASATAAMLPRGDTYVELSPGGWTLRPLPEQQAQQTMSDVPTPSDDAAYEKKISTADGTATAEKLMTAPAPKPYRPFRTLGTNYISPDIFYDAESTQFGLVTDGRDVTEQYAWNAGIRYSLDHALLSWRMGAGYRGWQGRATHYPMDYTTHRGTTVAQRRYDVRLSWSPWPGEALDVGVNWRRHAPLRGEELWSDEWWGSLGYGLAFGNLRMRLTGDLFDGGDPSVYGDILYWYGERITTITRLRAGKAWGDPRPGHNTFRIGGNTSEGFFTQRPTRLFPLRGFKTNLLEAELAAAGTVEIVWPLMELQSGYKSLPLFLRNLRLGTFVDAGFAADNFSSDELLIGAGFQLITGMEIAWRFMADFSIGLAWPVRQPDDMHYSGPQFLIQIGRPL</sequence>
<evidence type="ECO:0000313" key="2">
    <source>
        <dbReference type="EMBL" id="MCJ8500629.1"/>
    </source>
</evidence>
<dbReference type="Gene3D" id="2.40.160.50">
    <property type="entry name" value="membrane protein fhac: a member of the omp85/tpsb transporter family"/>
    <property type="match status" value="1"/>
</dbReference>
<feature type="chain" id="PRO_5041234425" description="Bacterial surface antigen (D15) domain-containing protein" evidence="1">
    <location>
        <begin position="26"/>
        <end position="860"/>
    </location>
</feature>
<accession>A0AA41R1D0</accession>
<organism evidence="2 3">
    <name type="scientific">Desulfatitalea alkaliphila</name>
    <dbReference type="NCBI Taxonomy" id="2929485"/>
    <lineage>
        <taxon>Bacteria</taxon>
        <taxon>Pseudomonadati</taxon>
        <taxon>Thermodesulfobacteriota</taxon>
        <taxon>Desulfobacteria</taxon>
        <taxon>Desulfobacterales</taxon>
        <taxon>Desulfosarcinaceae</taxon>
        <taxon>Desulfatitalea</taxon>
    </lineage>
</organism>
<evidence type="ECO:0000313" key="3">
    <source>
        <dbReference type="Proteomes" id="UP001165427"/>
    </source>
</evidence>
<name>A0AA41R1D0_9BACT</name>
<evidence type="ECO:0008006" key="4">
    <source>
        <dbReference type="Google" id="ProtNLM"/>
    </source>
</evidence>
<evidence type="ECO:0000256" key="1">
    <source>
        <dbReference type="SAM" id="SignalP"/>
    </source>
</evidence>
<dbReference type="AlphaFoldDB" id="A0AA41R1D0"/>
<reference evidence="2" key="1">
    <citation type="submission" date="2022-04" db="EMBL/GenBank/DDBJ databases">
        <title>Desulfatitalea alkaliphila sp. nov., a novel anaerobic sulfate-reducing bacterium isolated from terrestrial mud volcano, Taman Peninsula, Russia.</title>
        <authorList>
            <person name="Khomyakova M.A."/>
            <person name="Merkel A.Y."/>
            <person name="Slobodkin A.I."/>
        </authorList>
    </citation>
    <scope>NUCLEOTIDE SEQUENCE</scope>
    <source>
        <strain evidence="2">M08but</strain>
    </source>
</reference>
<dbReference type="Proteomes" id="UP001165427">
    <property type="component" value="Unassembled WGS sequence"/>
</dbReference>
<feature type="signal peptide" evidence="1">
    <location>
        <begin position="1"/>
        <end position="25"/>
    </location>
</feature>
<protein>
    <recommendedName>
        <fullName evidence="4">Bacterial surface antigen (D15) domain-containing protein</fullName>
    </recommendedName>
</protein>